<dbReference type="InParanoid" id="G0N2C9"/>
<gene>
    <name evidence="2" type="ORF">CAEBREN_20851</name>
</gene>
<dbReference type="Proteomes" id="UP000008068">
    <property type="component" value="Unassembled WGS sequence"/>
</dbReference>
<keyword evidence="3" id="KW-1185">Reference proteome</keyword>
<dbReference type="OrthoDB" id="5883878at2759"/>
<dbReference type="HOGENOM" id="CLU_028840_6_2_1"/>
<protein>
    <recommendedName>
        <fullName evidence="1">F-box domain-containing protein</fullName>
    </recommendedName>
</protein>
<dbReference type="InterPro" id="IPR001810">
    <property type="entry name" value="F-box_dom"/>
</dbReference>
<sequence>MGVCYSKLLKTTFNSSKYSYDVNWSPEWSPTPKTFPLLRLPFLALLEVFKSLDPIELFILSQCSRKAASSIHFVGSKKWKLSVDVREQSININDIYRVAITESSIKPTWIYDRRMKMLFVKYQKNENNKLELQKVLSQLQSAFRCPVTSFEYNGFWKSDQCWVSVLKCIVQNQVQPLESFVLTRSWKMEDLERALQNVKVSRQIRIRIHASSFLRLDLMMFKSCKCIELSFSWLTISDLDVFMEEWKAGNLPSLRYMLIRNDGFHWYWYDQILGFKRDEMKQLGARRKLVIDENLSVDECTGGVDIQADNGRKATIQMDRVSDSWFKLFVWNN</sequence>
<accession>G0N2C9</accession>
<evidence type="ECO:0000313" key="3">
    <source>
        <dbReference type="Proteomes" id="UP000008068"/>
    </source>
</evidence>
<organism evidence="3">
    <name type="scientific">Caenorhabditis brenneri</name>
    <name type="common">Nematode worm</name>
    <dbReference type="NCBI Taxonomy" id="135651"/>
    <lineage>
        <taxon>Eukaryota</taxon>
        <taxon>Metazoa</taxon>
        <taxon>Ecdysozoa</taxon>
        <taxon>Nematoda</taxon>
        <taxon>Chromadorea</taxon>
        <taxon>Rhabditida</taxon>
        <taxon>Rhabditina</taxon>
        <taxon>Rhabditomorpha</taxon>
        <taxon>Rhabditoidea</taxon>
        <taxon>Rhabditidae</taxon>
        <taxon>Peloderinae</taxon>
        <taxon>Caenorhabditis</taxon>
    </lineage>
</organism>
<dbReference type="AlphaFoldDB" id="G0N2C9"/>
<evidence type="ECO:0000259" key="1">
    <source>
        <dbReference type="PROSITE" id="PS50181"/>
    </source>
</evidence>
<proteinExistence type="predicted"/>
<dbReference type="Pfam" id="PF00646">
    <property type="entry name" value="F-box"/>
    <property type="match status" value="1"/>
</dbReference>
<dbReference type="InterPro" id="IPR012885">
    <property type="entry name" value="F-box_Sdz-33"/>
</dbReference>
<evidence type="ECO:0000313" key="2">
    <source>
        <dbReference type="EMBL" id="EGT50839.1"/>
    </source>
</evidence>
<dbReference type="EMBL" id="GL379830">
    <property type="protein sequence ID" value="EGT50839.1"/>
    <property type="molecule type" value="Genomic_DNA"/>
</dbReference>
<dbReference type="Pfam" id="PF07735">
    <property type="entry name" value="FBA_2"/>
    <property type="match status" value="1"/>
</dbReference>
<dbReference type="PROSITE" id="PS50181">
    <property type="entry name" value="FBOX"/>
    <property type="match status" value="1"/>
</dbReference>
<dbReference type="PANTHER" id="PTHR21503">
    <property type="entry name" value="F-BOX-CONTAINING HYPOTHETICAL PROTEIN C.ELEGANS"/>
    <property type="match status" value="1"/>
</dbReference>
<feature type="domain" description="F-box" evidence="1">
    <location>
        <begin position="34"/>
        <end position="82"/>
    </location>
</feature>
<name>G0N2C9_CAEBE</name>
<reference evidence="3" key="1">
    <citation type="submission" date="2011-07" db="EMBL/GenBank/DDBJ databases">
        <authorList>
            <consortium name="Caenorhabditis brenneri Sequencing and Analysis Consortium"/>
            <person name="Wilson R.K."/>
        </authorList>
    </citation>
    <scope>NUCLEOTIDE SEQUENCE [LARGE SCALE GENOMIC DNA]</scope>
    <source>
        <strain evidence="3">PB2801</strain>
    </source>
</reference>